<dbReference type="SUPFAM" id="SSF51735">
    <property type="entry name" value="NAD(P)-binding Rossmann-fold domains"/>
    <property type="match status" value="1"/>
</dbReference>
<dbReference type="STRING" id="415425.SAMN05444363_2659"/>
<evidence type="ECO:0000256" key="2">
    <source>
        <dbReference type="ARBA" id="ARBA00022857"/>
    </source>
</evidence>
<dbReference type="OrthoDB" id="9805754at2"/>
<dbReference type="GO" id="GO:0005737">
    <property type="term" value="C:cytoplasm"/>
    <property type="evidence" value="ECO:0007669"/>
    <property type="project" value="UniProtKB-SubCell"/>
</dbReference>
<keyword evidence="4" id="KW-0963">Cytoplasm</keyword>
<organism evidence="9 10">
    <name type="scientific">Flavobacterium terrae</name>
    <dbReference type="NCBI Taxonomy" id="415425"/>
    <lineage>
        <taxon>Bacteria</taxon>
        <taxon>Pseudomonadati</taxon>
        <taxon>Bacteroidota</taxon>
        <taxon>Flavobacteriia</taxon>
        <taxon>Flavobacteriales</taxon>
        <taxon>Flavobacteriaceae</taxon>
        <taxon>Flavobacterium</taxon>
    </lineage>
</organism>
<dbReference type="PANTHER" id="PTHR11645:SF0">
    <property type="entry name" value="PYRROLINE-5-CARBOXYLATE REDUCTASE 3"/>
    <property type="match status" value="1"/>
</dbReference>
<dbReference type="EMBL" id="FQZI01000005">
    <property type="protein sequence ID" value="SHJ10345.1"/>
    <property type="molecule type" value="Genomic_DNA"/>
</dbReference>
<evidence type="ECO:0000259" key="7">
    <source>
        <dbReference type="Pfam" id="PF03807"/>
    </source>
</evidence>
<dbReference type="InterPro" id="IPR029036">
    <property type="entry name" value="P5CR_dimer"/>
</dbReference>
<dbReference type="InterPro" id="IPR028939">
    <property type="entry name" value="P5C_Rdtase_cat_N"/>
</dbReference>
<dbReference type="RefSeq" id="WP_073311980.1">
    <property type="nucleotide sequence ID" value="NZ_FQZI01000005.1"/>
</dbReference>
<comment type="catalytic activity">
    <reaction evidence="4">
        <text>L-proline + NAD(+) = (S)-1-pyrroline-5-carboxylate + NADH + 2 H(+)</text>
        <dbReference type="Rhea" id="RHEA:14105"/>
        <dbReference type="ChEBI" id="CHEBI:15378"/>
        <dbReference type="ChEBI" id="CHEBI:17388"/>
        <dbReference type="ChEBI" id="CHEBI:57540"/>
        <dbReference type="ChEBI" id="CHEBI:57945"/>
        <dbReference type="ChEBI" id="CHEBI:60039"/>
        <dbReference type="EC" id="1.5.1.2"/>
    </reaction>
</comment>
<name>A0A1M6GK53_9FLAO</name>
<comment type="catalytic activity">
    <reaction evidence="4">
        <text>L-proline + NADP(+) = (S)-1-pyrroline-5-carboxylate + NADPH + 2 H(+)</text>
        <dbReference type="Rhea" id="RHEA:14109"/>
        <dbReference type="ChEBI" id="CHEBI:15378"/>
        <dbReference type="ChEBI" id="CHEBI:17388"/>
        <dbReference type="ChEBI" id="CHEBI:57783"/>
        <dbReference type="ChEBI" id="CHEBI:58349"/>
        <dbReference type="ChEBI" id="CHEBI:60039"/>
        <dbReference type="EC" id="1.5.1.2"/>
    </reaction>
</comment>
<dbReference type="Pfam" id="PF14748">
    <property type="entry name" value="P5CR_dimer"/>
    <property type="match status" value="1"/>
</dbReference>
<comment type="function">
    <text evidence="4">Catalyzes the reduction of 1-pyrroline-5-carboxylate (PCA) to L-proline.</text>
</comment>
<dbReference type="GO" id="GO:0055129">
    <property type="term" value="P:L-proline biosynthetic process"/>
    <property type="evidence" value="ECO:0007669"/>
    <property type="project" value="UniProtKB-UniRule"/>
</dbReference>
<keyword evidence="4" id="KW-0028">Amino-acid biosynthesis</keyword>
<keyword evidence="10" id="KW-1185">Reference proteome</keyword>
<evidence type="ECO:0000259" key="8">
    <source>
        <dbReference type="Pfam" id="PF14748"/>
    </source>
</evidence>
<protein>
    <recommendedName>
        <fullName evidence="4 5">Pyrroline-5-carboxylate reductase</fullName>
        <shortName evidence="4">P5C reductase</shortName>
        <shortName evidence="4">P5CR</shortName>
        <ecNumber evidence="4 5">1.5.1.2</ecNumber>
    </recommendedName>
    <alternativeName>
        <fullName evidence="4">PCA reductase</fullName>
    </alternativeName>
</protein>
<evidence type="ECO:0000256" key="3">
    <source>
        <dbReference type="ARBA" id="ARBA00023002"/>
    </source>
</evidence>
<dbReference type="FunFam" id="1.10.3730.10:FF:000001">
    <property type="entry name" value="Pyrroline-5-carboxylate reductase"/>
    <property type="match status" value="1"/>
</dbReference>
<evidence type="ECO:0000313" key="9">
    <source>
        <dbReference type="EMBL" id="SHJ10345.1"/>
    </source>
</evidence>
<evidence type="ECO:0000256" key="6">
    <source>
        <dbReference type="PIRSR" id="PIRSR000193-1"/>
    </source>
</evidence>
<comment type="subcellular location">
    <subcellularLocation>
        <location evidence="4">Cytoplasm</location>
    </subcellularLocation>
</comment>
<dbReference type="UniPathway" id="UPA00098">
    <property type="reaction ID" value="UER00361"/>
</dbReference>
<keyword evidence="2 4" id="KW-0521">NADP</keyword>
<gene>
    <name evidence="4" type="primary">proC</name>
    <name evidence="9" type="ORF">SAMN05444363_2659</name>
</gene>
<comment type="pathway">
    <text evidence="4">Amino-acid biosynthesis; L-proline biosynthesis; L-proline from L-glutamate 5-semialdehyde: step 1/1.</text>
</comment>
<dbReference type="AlphaFoldDB" id="A0A1M6GK53"/>
<dbReference type="NCBIfam" id="TIGR00112">
    <property type="entry name" value="proC"/>
    <property type="match status" value="1"/>
</dbReference>
<proteinExistence type="inferred from homology"/>
<dbReference type="Pfam" id="PF03807">
    <property type="entry name" value="F420_oxidored"/>
    <property type="match status" value="1"/>
</dbReference>
<reference evidence="10" key="1">
    <citation type="submission" date="2016-11" db="EMBL/GenBank/DDBJ databases">
        <authorList>
            <person name="Varghese N."/>
            <person name="Submissions S."/>
        </authorList>
    </citation>
    <scope>NUCLEOTIDE SEQUENCE [LARGE SCALE GENOMIC DNA]</scope>
    <source>
        <strain evidence="10">DSM 18829</strain>
    </source>
</reference>
<dbReference type="Gene3D" id="3.40.50.720">
    <property type="entry name" value="NAD(P)-binding Rossmann-like Domain"/>
    <property type="match status" value="1"/>
</dbReference>
<dbReference type="EC" id="1.5.1.2" evidence="4 5"/>
<comment type="similarity">
    <text evidence="1 4">Belongs to the pyrroline-5-carboxylate reductase family.</text>
</comment>
<dbReference type="HAMAP" id="MF_01925">
    <property type="entry name" value="P5C_reductase"/>
    <property type="match status" value="1"/>
</dbReference>
<dbReference type="Proteomes" id="UP000184488">
    <property type="component" value="Unassembled WGS sequence"/>
</dbReference>
<dbReference type="PANTHER" id="PTHR11645">
    <property type="entry name" value="PYRROLINE-5-CARBOXYLATE REDUCTASE"/>
    <property type="match status" value="1"/>
</dbReference>
<dbReference type="GO" id="GO:0004735">
    <property type="term" value="F:pyrroline-5-carboxylate reductase activity"/>
    <property type="evidence" value="ECO:0007669"/>
    <property type="project" value="UniProtKB-UniRule"/>
</dbReference>
<dbReference type="SUPFAM" id="SSF48179">
    <property type="entry name" value="6-phosphogluconate dehydrogenase C-terminal domain-like"/>
    <property type="match status" value="1"/>
</dbReference>
<feature type="domain" description="Pyrroline-5-carboxylate reductase catalytic N-terminal" evidence="7">
    <location>
        <begin position="2"/>
        <end position="97"/>
    </location>
</feature>
<evidence type="ECO:0000256" key="5">
    <source>
        <dbReference type="NCBIfam" id="TIGR00112"/>
    </source>
</evidence>
<dbReference type="Gene3D" id="1.10.3730.10">
    <property type="entry name" value="ProC C-terminal domain-like"/>
    <property type="match status" value="1"/>
</dbReference>
<feature type="domain" description="Pyrroline-5-carboxylate reductase dimerisation" evidence="8">
    <location>
        <begin position="160"/>
        <end position="264"/>
    </location>
</feature>
<evidence type="ECO:0000256" key="4">
    <source>
        <dbReference type="HAMAP-Rule" id="MF_01925"/>
    </source>
</evidence>
<evidence type="ECO:0000313" key="10">
    <source>
        <dbReference type="Proteomes" id="UP000184488"/>
    </source>
</evidence>
<dbReference type="PIRSF" id="PIRSF000193">
    <property type="entry name" value="Pyrrol-5-carb_rd"/>
    <property type="match status" value="1"/>
</dbReference>
<evidence type="ECO:0000256" key="1">
    <source>
        <dbReference type="ARBA" id="ARBA00005525"/>
    </source>
</evidence>
<accession>A0A1M6GK53</accession>
<keyword evidence="4" id="KW-0641">Proline biosynthesis</keyword>
<keyword evidence="3 4" id="KW-0560">Oxidoreductase</keyword>
<dbReference type="InterPro" id="IPR036291">
    <property type="entry name" value="NAD(P)-bd_dom_sf"/>
</dbReference>
<dbReference type="InterPro" id="IPR000304">
    <property type="entry name" value="Pyrroline-COOH_reductase"/>
</dbReference>
<feature type="binding site" evidence="6">
    <location>
        <position position="34"/>
    </location>
    <ligand>
        <name>NADP(+)</name>
        <dbReference type="ChEBI" id="CHEBI:58349"/>
    </ligand>
</feature>
<sequence>MKIAIVGFGNLGKTFASSFIKSRFIKSDDIYVVTRTLPKPEMTFGIPMDNFQTSPNSKIENVDIVILSTKPQDFDSVVSVFNGLLNNEQVILSVMAGVSIEKIKEKLAVKKVIRSMPNLGTQIGLGMTVFSASVETDRKDLFIVQNLINTTGKSIYVEDESLINPATAVSGSGPAYVFYFMNAMIKAAEKFGFSSSEAEVLVHQTFLGAINLQSASDLSNEELIMKVASKGGTTESALKVFESQSINKIIEKAMQAANQRAIELGS</sequence>
<dbReference type="InterPro" id="IPR008927">
    <property type="entry name" value="6-PGluconate_DH-like_C_sf"/>
</dbReference>